<gene>
    <name evidence="3" type="ORF">C0Q70_19001</name>
</gene>
<feature type="domain" description="Calcineurin-like phosphoesterase" evidence="2">
    <location>
        <begin position="97"/>
        <end position="273"/>
    </location>
</feature>
<dbReference type="InterPro" id="IPR051158">
    <property type="entry name" value="Metallophosphoesterase_sf"/>
</dbReference>
<evidence type="ECO:0000259" key="2">
    <source>
        <dbReference type="Pfam" id="PF00149"/>
    </source>
</evidence>
<dbReference type="InterPro" id="IPR029052">
    <property type="entry name" value="Metallo-depent_PP-like"/>
</dbReference>
<feature type="transmembrane region" description="Helical" evidence="1">
    <location>
        <begin position="54"/>
        <end position="74"/>
    </location>
</feature>
<dbReference type="AlphaFoldDB" id="A0A2T7NI35"/>
<keyword evidence="1" id="KW-0812">Transmembrane</keyword>
<dbReference type="STRING" id="400727.A0A2T7NI35"/>
<name>A0A2T7NI35_POMCA</name>
<dbReference type="Gene3D" id="3.60.21.10">
    <property type="match status" value="1"/>
</dbReference>
<feature type="transmembrane region" description="Helical" evidence="1">
    <location>
        <begin position="6"/>
        <end position="27"/>
    </location>
</feature>
<dbReference type="Pfam" id="PF00149">
    <property type="entry name" value="Metallophos"/>
    <property type="match status" value="1"/>
</dbReference>
<keyword evidence="1" id="KW-1133">Transmembrane helix</keyword>
<keyword evidence="4" id="KW-1185">Reference proteome</keyword>
<dbReference type="PANTHER" id="PTHR31302:SF0">
    <property type="entry name" value="TRANSMEMBRANE PROTEIN WITH METALLOPHOSPHOESTERASE DOMAIN"/>
    <property type="match status" value="1"/>
</dbReference>
<dbReference type="OrthoDB" id="783096at2759"/>
<dbReference type="EMBL" id="PZQS01000012">
    <property type="protein sequence ID" value="PVD20840.1"/>
    <property type="molecule type" value="Genomic_DNA"/>
</dbReference>
<organism evidence="3 4">
    <name type="scientific">Pomacea canaliculata</name>
    <name type="common">Golden apple snail</name>
    <dbReference type="NCBI Taxonomy" id="400727"/>
    <lineage>
        <taxon>Eukaryota</taxon>
        <taxon>Metazoa</taxon>
        <taxon>Spiralia</taxon>
        <taxon>Lophotrochozoa</taxon>
        <taxon>Mollusca</taxon>
        <taxon>Gastropoda</taxon>
        <taxon>Caenogastropoda</taxon>
        <taxon>Architaenioglossa</taxon>
        <taxon>Ampullarioidea</taxon>
        <taxon>Ampullariidae</taxon>
        <taxon>Pomacea</taxon>
    </lineage>
</organism>
<evidence type="ECO:0000256" key="1">
    <source>
        <dbReference type="SAM" id="Phobius"/>
    </source>
</evidence>
<protein>
    <recommendedName>
        <fullName evidence="2">Calcineurin-like phosphoesterase domain-containing protein</fullName>
    </recommendedName>
</protein>
<evidence type="ECO:0000313" key="4">
    <source>
        <dbReference type="Proteomes" id="UP000245119"/>
    </source>
</evidence>
<comment type="caution">
    <text evidence="3">The sequence shown here is derived from an EMBL/GenBank/DDBJ whole genome shotgun (WGS) entry which is preliminary data.</text>
</comment>
<sequence>MLAYSALGFHFQLATGLGILKLFQVALRFIKYRSNNLADGLICRPVDKVSKRRTAILALVYAFLATAFGIYKAAQIPEVKKVMIPIQDLQRSWEGARIVQISDIHLGPTVGWTKLNAIVDVINSLRPDIVVVTGDLVDGSMRLLEDAVSPLTRVRSKYGNFFVTGNHEYYTGDVDNWLIKLEYELGFKPLHNSNVKVIPEEGDESDEICVAGTDDIDADLLGYTGHGFNINGALHSCDDTKPVIVLAHQPKAAKALLQSQYRVDLVLAGHTHGGQFFPVLIGVYLVNPFFSGLYQYGRSHVYVSTGTQYWGVPLRLGSSMEITEITLHRATE</sequence>
<dbReference type="SUPFAM" id="SSF56300">
    <property type="entry name" value="Metallo-dependent phosphatases"/>
    <property type="match status" value="1"/>
</dbReference>
<dbReference type="GO" id="GO:0016787">
    <property type="term" value="F:hydrolase activity"/>
    <property type="evidence" value="ECO:0007669"/>
    <property type="project" value="InterPro"/>
</dbReference>
<dbReference type="CDD" id="cd07385">
    <property type="entry name" value="MPP_YkuE_C"/>
    <property type="match status" value="1"/>
</dbReference>
<reference evidence="3 4" key="1">
    <citation type="submission" date="2018-04" db="EMBL/GenBank/DDBJ databases">
        <title>The genome of golden apple snail Pomacea canaliculata provides insight into stress tolerance and invasive adaptation.</title>
        <authorList>
            <person name="Liu C."/>
            <person name="Liu B."/>
            <person name="Ren Y."/>
            <person name="Zhang Y."/>
            <person name="Wang H."/>
            <person name="Li S."/>
            <person name="Jiang F."/>
            <person name="Yin L."/>
            <person name="Zhang G."/>
            <person name="Qian W."/>
            <person name="Fan W."/>
        </authorList>
    </citation>
    <scope>NUCLEOTIDE SEQUENCE [LARGE SCALE GENOMIC DNA]</scope>
    <source>
        <strain evidence="3">SZHN2017</strain>
        <tissue evidence="3">Muscle</tissue>
    </source>
</reference>
<keyword evidence="1" id="KW-0472">Membrane</keyword>
<evidence type="ECO:0000313" key="3">
    <source>
        <dbReference type="EMBL" id="PVD20840.1"/>
    </source>
</evidence>
<dbReference type="PANTHER" id="PTHR31302">
    <property type="entry name" value="TRANSMEMBRANE PROTEIN WITH METALLOPHOSPHOESTERASE DOMAIN-RELATED"/>
    <property type="match status" value="1"/>
</dbReference>
<dbReference type="Proteomes" id="UP000245119">
    <property type="component" value="Linkage Group LG12"/>
</dbReference>
<proteinExistence type="predicted"/>
<accession>A0A2T7NI35</accession>
<dbReference type="InterPro" id="IPR004843">
    <property type="entry name" value="Calcineurin-like_PHP"/>
</dbReference>